<proteinExistence type="predicted"/>
<accession>A0A564Z024</accession>
<sequence>MSHPTDQLSQSSYSKLAGSYCYLRHPQTYCFCISLYIHVTSAFLQSAIISATSSSLLSVVNILL</sequence>
<name>A0A564Z024_HYMDI</name>
<evidence type="ECO:0000313" key="2">
    <source>
        <dbReference type="Proteomes" id="UP000321570"/>
    </source>
</evidence>
<dbReference type="EMBL" id="CABIJS010000510">
    <property type="protein sequence ID" value="VUZ52629.1"/>
    <property type="molecule type" value="Genomic_DNA"/>
</dbReference>
<reference evidence="1 2" key="1">
    <citation type="submission" date="2019-07" db="EMBL/GenBank/DDBJ databases">
        <authorList>
            <person name="Jastrzebski P J."/>
            <person name="Paukszto L."/>
            <person name="Jastrzebski P J."/>
        </authorList>
    </citation>
    <scope>NUCLEOTIDE SEQUENCE [LARGE SCALE GENOMIC DNA]</scope>
    <source>
        <strain evidence="1 2">WMS-il1</strain>
    </source>
</reference>
<organism evidence="1 2">
    <name type="scientific">Hymenolepis diminuta</name>
    <name type="common">Rat tapeworm</name>
    <dbReference type="NCBI Taxonomy" id="6216"/>
    <lineage>
        <taxon>Eukaryota</taxon>
        <taxon>Metazoa</taxon>
        <taxon>Spiralia</taxon>
        <taxon>Lophotrochozoa</taxon>
        <taxon>Platyhelminthes</taxon>
        <taxon>Cestoda</taxon>
        <taxon>Eucestoda</taxon>
        <taxon>Cyclophyllidea</taxon>
        <taxon>Hymenolepididae</taxon>
        <taxon>Hymenolepis</taxon>
    </lineage>
</organism>
<evidence type="ECO:0000313" key="1">
    <source>
        <dbReference type="EMBL" id="VUZ52629.1"/>
    </source>
</evidence>
<protein>
    <submittedName>
        <fullName evidence="1">Uncharacterized protein</fullName>
    </submittedName>
</protein>
<dbReference type="AlphaFoldDB" id="A0A564Z024"/>
<gene>
    <name evidence="1" type="ORF">WMSIL1_LOCUS11056</name>
</gene>
<dbReference type="Proteomes" id="UP000321570">
    <property type="component" value="Unassembled WGS sequence"/>
</dbReference>
<keyword evidence="2" id="KW-1185">Reference proteome</keyword>